<feature type="coiled-coil region" evidence="5">
    <location>
        <begin position="158"/>
        <end position="334"/>
    </location>
</feature>
<dbReference type="PANTHER" id="PTHR31791">
    <property type="entry name" value="FRIGIDA-LIKE PROTEIN 3-RELATED"/>
    <property type="match status" value="1"/>
</dbReference>
<keyword evidence="2" id="KW-0217">Developmental protein</keyword>
<keyword evidence="3" id="KW-0221">Differentiation</keyword>
<dbReference type="KEGG" id="mcha:111017951"/>
<feature type="coiled-coil region" evidence="5">
    <location>
        <begin position="363"/>
        <end position="439"/>
    </location>
</feature>
<dbReference type="GO" id="GO:0030154">
    <property type="term" value="P:cell differentiation"/>
    <property type="evidence" value="ECO:0007669"/>
    <property type="project" value="UniProtKB-KW"/>
</dbReference>
<reference evidence="8 9" key="1">
    <citation type="submission" date="2025-04" db="UniProtKB">
        <authorList>
            <consortium name="RefSeq"/>
        </authorList>
    </citation>
    <scope>IDENTIFICATION</scope>
    <source>
        <strain evidence="8 9">OHB3-1</strain>
    </source>
</reference>
<dbReference type="SUPFAM" id="SSF57997">
    <property type="entry name" value="Tropomyosin"/>
    <property type="match status" value="1"/>
</dbReference>
<sequence>MEKITSHMKLAESKQSNLCKAHEQLHSEASSFLLFSLQWKDLEKHFDSTREMIQTQYEALEGREKEIALKEKELVDVGKSLDECSEALELKRDELSKLNSLIEESYGDLRLKEKELDLAQERLGVLLKDVKLKEDEANMVRMRILDVEKEFEHKEKAFDMVRKKIDDCEQVIESKEQELNGIMQLIKERSMEYELQRKSVESIRTLLQEHEEELVTKEKQYDAIQMAIKESNVELKLKEKELESIQNMVATKWKEKRLDKIEKNIRLRTEELDLKEKEFVLMQNKLKDLSEDLLLKESELNSIKMCIKEHSKELDMQEKQLDSTQQSIRDCQNEVLLLTRYVSSLEKAIIECSKEWELKENHVDALQVSVDDYSNELPSMEEQQNSISLIVDKCLEGLRAQKEHFNLLRKSIEERSKKLKNEENDFERRTEELNRKDEKVRMYLKEIELVKVDMDSQMKLLEKGREELRLKEIQHKVQAEKLELKEKDISVVRDFMEKCSDNAKLTDSPNTLHPKVKTEEDRRHANSSNTLNFHAGVTVDGKLLLVLLCEHLKLHDLVRAELVVTLQTSSDPAKLVLDAMRWFYPSPQMVSEDAKIDLHNIKRGCVLLCEVLLKFSPQITPPLKEEALKLAGQWKARMGAVVENHVEVVAFLLLVANFGLASDFNADELQTLLNSVSQYKQALELGRALGIADESSVGRATCLVKLEQRESSPANSAPVSSLKNEQLSMDPNERRLHLLLNEQLTELKLMPSAILSILKESSDPPKLVLDVIQVSFYQQLNKGQIGLDENFLRWCILLLKQLMQISPKVDAKLREDAMKLAVVWKLNIGSDKNNSLETVCFLQLLVSFGLTTSFSEDEILKLFESIVLHEQASDLCAKFGFTQKIYDLVQNLIGTKQFVKAVRFICGYKLECFRPVQILSEYLRDARNATLKVSKKKNTGQEDIRAMDEAIDKEIDAAKSVISCVADCNLSSEISSQGLEKLIVSLEEMRRLKCNSQVQPPRPTTVEMKQPPPINAQSQWSHKADIEVEFPHPINFQSQQPHRADWEAQRPHPTKGEMQQPHLTKAEAQQQPPYPTHHARQQRPTRQPQQQYPPSITVPQELRKTKRKDYQFQNGLNKYRRKSPPTRPVFLSSSPSGHDEKPNFQRYNSRFSGMNGLFGLHEGGHGSTEHGNHYTRAPWPRPP</sequence>
<feature type="region of interest" description="Disordered" evidence="6">
    <location>
        <begin position="505"/>
        <end position="524"/>
    </location>
</feature>
<dbReference type="RefSeq" id="XP_022149541.1">
    <property type="nucleotide sequence ID" value="XM_022293849.1"/>
</dbReference>
<feature type="region of interest" description="Disordered" evidence="6">
    <location>
        <begin position="995"/>
        <end position="1021"/>
    </location>
</feature>
<organism evidence="7 8">
    <name type="scientific">Momordica charantia</name>
    <name type="common">Bitter gourd</name>
    <name type="synonym">Balsam pear</name>
    <dbReference type="NCBI Taxonomy" id="3673"/>
    <lineage>
        <taxon>Eukaryota</taxon>
        <taxon>Viridiplantae</taxon>
        <taxon>Streptophyta</taxon>
        <taxon>Embryophyta</taxon>
        <taxon>Tracheophyta</taxon>
        <taxon>Spermatophyta</taxon>
        <taxon>Magnoliopsida</taxon>
        <taxon>eudicotyledons</taxon>
        <taxon>Gunneridae</taxon>
        <taxon>Pentapetalae</taxon>
        <taxon>rosids</taxon>
        <taxon>fabids</taxon>
        <taxon>Cucurbitales</taxon>
        <taxon>Cucurbitaceae</taxon>
        <taxon>Momordiceae</taxon>
        <taxon>Momordica</taxon>
    </lineage>
</organism>
<dbReference type="Proteomes" id="UP000504603">
    <property type="component" value="Unplaced"/>
</dbReference>
<protein>
    <submittedName>
        <fullName evidence="8 9">FRIGIDA-like protein 5</fullName>
    </submittedName>
</protein>
<evidence type="ECO:0000256" key="6">
    <source>
        <dbReference type="SAM" id="MobiDB-lite"/>
    </source>
</evidence>
<proteinExistence type="inferred from homology"/>
<dbReference type="RefSeq" id="XP_022149542.1">
    <property type="nucleotide sequence ID" value="XM_022293850.1"/>
</dbReference>
<evidence type="ECO:0000313" key="9">
    <source>
        <dbReference type="RefSeq" id="XP_022149542.1"/>
    </source>
</evidence>
<gene>
    <name evidence="8 9" type="primary">LOC111017951</name>
</gene>
<evidence type="ECO:0000313" key="7">
    <source>
        <dbReference type="Proteomes" id="UP000504603"/>
    </source>
</evidence>
<keyword evidence="5" id="KW-0175">Coiled coil</keyword>
<evidence type="ECO:0000256" key="1">
    <source>
        <dbReference type="ARBA" id="ARBA00008956"/>
    </source>
</evidence>
<accession>A0A6J1D8P6</accession>
<name>A0A6J1D8P6_MOMCH</name>
<evidence type="ECO:0000256" key="4">
    <source>
        <dbReference type="ARBA" id="ARBA00023089"/>
    </source>
</evidence>
<feature type="region of interest" description="Disordered" evidence="6">
    <location>
        <begin position="1039"/>
        <end position="1183"/>
    </location>
</feature>
<evidence type="ECO:0000256" key="2">
    <source>
        <dbReference type="ARBA" id="ARBA00022473"/>
    </source>
</evidence>
<keyword evidence="7" id="KW-1185">Reference proteome</keyword>
<dbReference type="GO" id="GO:0009908">
    <property type="term" value="P:flower development"/>
    <property type="evidence" value="ECO:0007669"/>
    <property type="project" value="UniProtKB-KW"/>
</dbReference>
<feature type="compositionally biased region" description="Basic and acidic residues" evidence="6">
    <location>
        <begin position="1162"/>
        <end position="1172"/>
    </location>
</feature>
<feature type="compositionally biased region" description="Low complexity" evidence="6">
    <location>
        <begin position="1084"/>
        <end position="1094"/>
    </location>
</feature>
<dbReference type="OrthoDB" id="1166041at2759"/>
<evidence type="ECO:0000256" key="5">
    <source>
        <dbReference type="SAM" id="Coils"/>
    </source>
</evidence>
<evidence type="ECO:0000256" key="3">
    <source>
        <dbReference type="ARBA" id="ARBA00022782"/>
    </source>
</evidence>
<comment type="similarity">
    <text evidence="1">Belongs to the Frigida family.</text>
</comment>
<keyword evidence="4" id="KW-0287">Flowering</keyword>
<dbReference type="AlphaFoldDB" id="A0A6J1D8P6"/>
<dbReference type="GeneID" id="111017951"/>
<dbReference type="Pfam" id="PF07899">
    <property type="entry name" value="Frigida"/>
    <property type="match status" value="2"/>
</dbReference>
<dbReference type="InterPro" id="IPR012474">
    <property type="entry name" value="Frigida"/>
</dbReference>
<evidence type="ECO:0000313" key="8">
    <source>
        <dbReference type="RefSeq" id="XP_022149541.1"/>
    </source>
</evidence>
<dbReference type="PANTHER" id="PTHR31791:SF37">
    <property type="entry name" value="A_TM021B04.7 PROTEIN"/>
    <property type="match status" value="1"/>
</dbReference>